<name>A0AB39L8U1_9MICC</name>
<dbReference type="Gene3D" id="1.10.1200.10">
    <property type="entry name" value="ACP-like"/>
    <property type="match status" value="1"/>
</dbReference>
<dbReference type="InterPro" id="IPR036736">
    <property type="entry name" value="ACP-like_sf"/>
</dbReference>
<evidence type="ECO:0000259" key="1">
    <source>
        <dbReference type="PROSITE" id="PS50075"/>
    </source>
</evidence>
<dbReference type="KEGG" id="spue:AB5L97_07755"/>
<accession>A0AB39L8U1</accession>
<dbReference type="Pfam" id="PF00550">
    <property type="entry name" value="PP-binding"/>
    <property type="match status" value="1"/>
</dbReference>
<dbReference type="PROSITE" id="PS50075">
    <property type="entry name" value="CARRIER"/>
    <property type="match status" value="1"/>
</dbReference>
<dbReference type="RefSeq" id="WP_369047091.1">
    <property type="nucleotide sequence ID" value="NZ_CP163302.1"/>
</dbReference>
<gene>
    <name evidence="2" type="ORF">AB5L97_07755</name>
</gene>
<protein>
    <submittedName>
        <fullName evidence="2">Acyl carrier protein</fullName>
    </submittedName>
</protein>
<dbReference type="SUPFAM" id="SSF47336">
    <property type="entry name" value="ACP-like"/>
    <property type="match status" value="1"/>
</dbReference>
<reference evidence="2" key="1">
    <citation type="submission" date="2024-07" db="EMBL/GenBank/DDBJ databases">
        <authorList>
            <person name="fu j."/>
        </authorList>
    </citation>
    <scope>NUCLEOTIDE SEQUENCE</scope>
    <source>
        <strain evidence="2">P10A9</strain>
    </source>
</reference>
<sequence>MEITIDGLKDLMISRLGLDMEPGDIQPEDSLQNDLGLDSVDLLEVAIGIERTYRVKITQNDTAAFESLQSLFDFCSEQSLAGVK</sequence>
<dbReference type="InterPro" id="IPR009081">
    <property type="entry name" value="PP-bd_ACP"/>
</dbReference>
<dbReference type="EMBL" id="CP163302">
    <property type="protein sequence ID" value="XDP46877.1"/>
    <property type="molecule type" value="Genomic_DNA"/>
</dbReference>
<feature type="domain" description="Carrier" evidence="1">
    <location>
        <begin position="2"/>
        <end position="79"/>
    </location>
</feature>
<dbReference type="AlphaFoldDB" id="A0AB39L8U1"/>
<proteinExistence type="predicted"/>
<organism evidence="2">
    <name type="scientific">Sinomonas puerhi</name>
    <dbReference type="NCBI Taxonomy" id="3238584"/>
    <lineage>
        <taxon>Bacteria</taxon>
        <taxon>Bacillati</taxon>
        <taxon>Actinomycetota</taxon>
        <taxon>Actinomycetes</taxon>
        <taxon>Micrococcales</taxon>
        <taxon>Micrococcaceae</taxon>
        <taxon>Sinomonas</taxon>
    </lineage>
</organism>
<evidence type="ECO:0000313" key="2">
    <source>
        <dbReference type="EMBL" id="XDP46877.1"/>
    </source>
</evidence>